<reference evidence="1 2" key="1">
    <citation type="journal article" date="2018" name="Sci. Rep.">
        <title>Comparative genomics provides insights into the lifestyle and reveals functional heterogeneity of dark septate endophytic fungi.</title>
        <authorList>
            <person name="Knapp D.G."/>
            <person name="Nemeth J.B."/>
            <person name="Barry K."/>
            <person name="Hainaut M."/>
            <person name="Henrissat B."/>
            <person name="Johnson J."/>
            <person name="Kuo A."/>
            <person name="Lim J.H.P."/>
            <person name="Lipzen A."/>
            <person name="Nolan M."/>
            <person name="Ohm R.A."/>
            <person name="Tamas L."/>
            <person name="Grigoriev I.V."/>
            <person name="Spatafora J.W."/>
            <person name="Nagy L.G."/>
            <person name="Kovacs G.M."/>
        </authorList>
    </citation>
    <scope>NUCLEOTIDE SEQUENCE [LARGE SCALE GENOMIC DNA]</scope>
    <source>
        <strain evidence="1 2">DSE2036</strain>
    </source>
</reference>
<evidence type="ECO:0000313" key="2">
    <source>
        <dbReference type="Proteomes" id="UP000244855"/>
    </source>
</evidence>
<gene>
    <name evidence="1" type="ORF">DM02DRAFT_108885</name>
</gene>
<evidence type="ECO:0000313" key="1">
    <source>
        <dbReference type="EMBL" id="PVI05171.1"/>
    </source>
</evidence>
<dbReference type="AlphaFoldDB" id="A0A2V1E3X9"/>
<dbReference type="EMBL" id="KZ805315">
    <property type="protein sequence ID" value="PVI05171.1"/>
    <property type="molecule type" value="Genomic_DNA"/>
</dbReference>
<accession>A0A2V1E3X9</accession>
<proteinExistence type="predicted"/>
<organism evidence="1 2">
    <name type="scientific">Periconia macrospinosa</name>
    <dbReference type="NCBI Taxonomy" id="97972"/>
    <lineage>
        <taxon>Eukaryota</taxon>
        <taxon>Fungi</taxon>
        <taxon>Dikarya</taxon>
        <taxon>Ascomycota</taxon>
        <taxon>Pezizomycotina</taxon>
        <taxon>Dothideomycetes</taxon>
        <taxon>Pleosporomycetidae</taxon>
        <taxon>Pleosporales</taxon>
        <taxon>Massarineae</taxon>
        <taxon>Periconiaceae</taxon>
        <taxon>Periconia</taxon>
    </lineage>
</organism>
<sequence length="73" mass="8222">MTCITMIITFGTQLYDFIRIRLSSVTFPRQVPCCLILFTTVTPLNTPMLLTLLLANSMWHVSSSVSKPPPLSY</sequence>
<protein>
    <submittedName>
        <fullName evidence="1">Uncharacterized protein</fullName>
    </submittedName>
</protein>
<dbReference type="Proteomes" id="UP000244855">
    <property type="component" value="Unassembled WGS sequence"/>
</dbReference>
<name>A0A2V1E3X9_9PLEO</name>
<keyword evidence="2" id="KW-1185">Reference proteome</keyword>